<keyword evidence="1" id="KW-1133">Transmembrane helix</keyword>
<dbReference type="AlphaFoldDB" id="A0AB73FVM8"/>
<comment type="caution">
    <text evidence="2">The sequence shown here is derived from an EMBL/GenBank/DDBJ whole genome shotgun (WGS) entry which is preliminary data.</text>
</comment>
<accession>A0AB73FVM8</accession>
<gene>
    <name evidence="2" type="ORF">WJ53_14570</name>
</gene>
<keyword evidence="1" id="KW-0472">Membrane</keyword>
<dbReference type="Proteomes" id="UP000061665">
    <property type="component" value="Unassembled WGS sequence"/>
</dbReference>
<keyword evidence="1" id="KW-0812">Transmembrane</keyword>
<evidence type="ECO:0000313" key="3">
    <source>
        <dbReference type="Proteomes" id="UP000061665"/>
    </source>
</evidence>
<evidence type="ECO:0000256" key="1">
    <source>
        <dbReference type="SAM" id="Phobius"/>
    </source>
</evidence>
<name>A0AB73FVM8_9BURK</name>
<evidence type="ECO:0000313" key="2">
    <source>
        <dbReference type="EMBL" id="KVM24756.1"/>
    </source>
</evidence>
<sequence>MGRWQWFSFFTGGFMIGQIIGSLLGGNKVDSGMSHEETLAEQRKLAKQNTEQMLVAAQCTFMKTCAQNVKDAAGRQ</sequence>
<dbReference type="EMBL" id="LOZE01000114">
    <property type="protein sequence ID" value="KVM24756.1"/>
    <property type="molecule type" value="Genomic_DNA"/>
</dbReference>
<reference evidence="2 3" key="1">
    <citation type="submission" date="2015-11" db="EMBL/GenBank/DDBJ databases">
        <title>Expanding the genomic diversity of Burkholderia species for the development of highly accurate diagnostics.</title>
        <authorList>
            <person name="Sahl J."/>
            <person name="Keim P."/>
            <person name="Wagner D."/>
        </authorList>
    </citation>
    <scope>NUCLEOTIDE SEQUENCE [LARGE SCALE GENOMIC DNA]</scope>
    <source>
        <strain evidence="2 3">MSMB2058</strain>
    </source>
</reference>
<feature type="transmembrane region" description="Helical" evidence="1">
    <location>
        <begin position="6"/>
        <end position="25"/>
    </location>
</feature>
<organism evidence="2 3">
    <name type="scientific">Burkholderia ubonensis</name>
    <dbReference type="NCBI Taxonomy" id="101571"/>
    <lineage>
        <taxon>Bacteria</taxon>
        <taxon>Pseudomonadati</taxon>
        <taxon>Pseudomonadota</taxon>
        <taxon>Betaproteobacteria</taxon>
        <taxon>Burkholderiales</taxon>
        <taxon>Burkholderiaceae</taxon>
        <taxon>Burkholderia</taxon>
        <taxon>Burkholderia cepacia complex</taxon>
    </lineage>
</organism>
<proteinExistence type="predicted"/>
<protein>
    <submittedName>
        <fullName evidence="2">Uncharacterized protein</fullName>
    </submittedName>
</protein>